<evidence type="ECO:0000259" key="1">
    <source>
        <dbReference type="Pfam" id="PF14393"/>
    </source>
</evidence>
<dbReference type="InterPro" id="IPR025536">
    <property type="entry name" value="DUF4422"/>
</dbReference>
<reference evidence="2 3" key="1">
    <citation type="submission" date="2016-11" db="EMBL/GenBank/DDBJ databases">
        <authorList>
            <person name="Jaros S."/>
            <person name="Januszkiewicz K."/>
            <person name="Wedrychowicz H."/>
        </authorList>
    </citation>
    <scope>NUCLEOTIDE SEQUENCE [LARGE SCALE GENOMIC DNA]</scope>
    <source>
        <strain evidence="2 3">HD4</strain>
    </source>
</reference>
<dbReference type="Proteomes" id="UP000184263">
    <property type="component" value="Unassembled WGS sequence"/>
</dbReference>
<sequence length="352" mass="40913">MIIWGRDDYASRLKAYFNMLEPEREFIYMPFSLQQEADGNFSFPSNDSRLAHVNQDEEVYVAVSAGRVELAKEKLQQEGLHNFVFYDAEMDNHLKKEFFKKYFATKGKSFELMNDEVYKDLSVKKKVNIFLAKSAVDKPIPNYPAKLPEIVIPIHVGAALADVKIAEVTDDVGENISDRNPRYSETTALYWMWKNADADYLGLCHYRRLWKNPELIAKRLQRDDIDVVLPLPTWVEPSVAIGHLELCTPSVWQILLDVLEQRDPIYGKMAKEVFDGKVFYACNMFIAKKQVLCDLCEWMFPIVMEVEDKVGDLPDKYLNRYCGFCTEQLITLYFLCNQNHYHIVHAEKIFVG</sequence>
<dbReference type="OrthoDB" id="9798746at2"/>
<dbReference type="Pfam" id="PF14393">
    <property type="entry name" value="DUF4422"/>
    <property type="match status" value="1"/>
</dbReference>
<organism evidence="2 3">
    <name type="scientific">Selenomonas ruminantium</name>
    <dbReference type="NCBI Taxonomy" id="971"/>
    <lineage>
        <taxon>Bacteria</taxon>
        <taxon>Bacillati</taxon>
        <taxon>Bacillota</taxon>
        <taxon>Negativicutes</taxon>
        <taxon>Selenomonadales</taxon>
        <taxon>Selenomonadaceae</taxon>
        <taxon>Selenomonas</taxon>
    </lineage>
</organism>
<dbReference type="RefSeq" id="WP_073091288.1">
    <property type="nucleotide sequence ID" value="NZ_FRBC01000022.1"/>
</dbReference>
<protein>
    <recommendedName>
        <fullName evidence="1">DUF4422 domain-containing protein</fullName>
    </recommendedName>
</protein>
<name>A0A1M6W398_SELRU</name>
<proteinExistence type="predicted"/>
<dbReference type="EMBL" id="FRBC01000022">
    <property type="protein sequence ID" value="SHK88137.1"/>
    <property type="molecule type" value="Genomic_DNA"/>
</dbReference>
<feature type="domain" description="DUF4422" evidence="1">
    <location>
        <begin position="148"/>
        <end position="335"/>
    </location>
</feature>
<dbReference type="AlphaFoldDB" id="A0A1M6W398"/>
<gene>
    <name evidence="2" type="ORF">SAMN05216582_12225</name>
</gene>
<accession>A0A1M6W398</accession>
<evidence type="ECO:0000313" key="3">
    <source>
        <dbReference type="Proteomes" id="UP000184263"/>
    </source>
</evidence>
<evidence type="ECO:0000313" key="2">
    <source>
        <dbReference type="EMBL" id="SHK88137.1"/>
    </source>
</evidence>